<evidence type="ECO:0000256" key="2">
    <source>
        <dbReference type="ARBA" id="ARBA00007639"/>
    </source>
</evidence>
<dbReference type="RefSeq" id="WP_380674059.1">
    <property type="nucleotide sequence ID" value="NZ_CP173186.1"/>
</dbReference>
<dbReference type="PANTHER" id="PTHR46847:SF1">
    <property type="entry name" value="D-ALLOSE-BINDING PERIPLASMIC PROTEIN-RELATED"/>
    <property type="match status" value="1"/>
</dbReference>
<comment type="caution">
    <text evidence="6">The sequence shown here is derived from an EMBL/GenBank/DDBJ whole genome shotgun (WGS) entry which is preliminary data.</text>
</comment>
<evidence type="ECO:0000313" key="6">
    <source>
        <dbReference type="EMBL" id="MFC0226362.1"/>
    </source>
</evidence>
<sequence length="366" mass="39433">MKKIWILPGITSLLLATTPAWADSYLDQATAAIAKATTSNTQWDGPTTGPQLQPNKKIIFIASDMKNGGVQGVQQGLSEAAKATGWQLDTLDGGGSVKDQLSSLNQAIAQKPDGIVIGGWNPNVAKIPLKKAIEQGIILAAWHAVPEPGPIAKYNVFYNVTSDSNEVARIAAQYAVVKSGGQANVLIFTDSLYQIALDKANVMKEEIGKCSGCKVIEFIDTPLADTSNRMPAMTFSLLQKYGDKFQYALAINDLYFDFMAPALKTAGKGGQNAPYNISAGDGSISAYQRIRSGDSQSATVPEPLKLHGWQLLDEFNRAFAKQPPSGYVTPAHLVTRENIAHDGGPNNMYDPQNDYQGHYKAIWGVK</sequence>
<proteinExistence type="inferred from homology"/>
<keyword evidence="7" id="KW-1185">Reference proteome</keyword>
<feature type="domain" description="Periplasmic binding protein" evidence="5">
    <location>
        <begin position="58"/>
        <end position="304"/>
    </location>
</feature>
<keyword evidence="3 4" id="KW-0732">Signal</keyword>
<accession>A0ABV6EBJ1</accession>
<dbReference type="Proteomes" id="UP001589792">
    <property type="component" value="Unassembled WGS sequence"/>
</dbReference>
<comment type="subcellular location">
    <subcellularLocation>
        <location evidence="1">Cell envelope</location>
    </subcellularLocation>
</comment>
<feature type="chain" id="PRO_5047538272" evidence="4">
    <location>
        <begin position="23"/>
        <end position="366"/>
    </location>
</feature>
<dbReference type="InterPro" id="IPR028082">
    <property type="entry name" value="Peripla_BP_I"/>
</dbReference>
<dbReference type="CDD" id="cd06315">
    <property type="entry name" value="PBP1_ABC_sugar_binding-like"/>
    <property type="match status" value="1"/>
</dbReference>
<evidence type="ECO:0000256" key="1">
    <source>
        <dbReference type="ARBA" id="ARBA00004196"/>
    </source>
</evidence>
<dbReference type="Gene3D" id="3.40.50.2300">
    <property type="match status" value="2"/>
</dbReference>
<evidence type="ECO:0000313" key="7">
    <source>
        <dbReference type="Proteomes" id="UP001589792"/>
    </source>
</evidence>
<dbReference type="PANTHER" id="PTHR46847">
    <property type="entry name" value="D-ALLOSE-BINDING PERIPLASMIC PROTEIN-RELATED"/>
    <property type="match status" value="1"/>
</dbReference>
<feature type="signal peptide" evidence="4">
    <location>
        <begin position="1"/>
        <end position="22"/>
    </location>
</feature>
<dbReference type="Pfam" id="PF13407">
    <property type="entry name" value="Peripla_BP_4"/>
    <property type="match status" value="1"/>
</dbReference>
<dbReference type="InterPro" id="IPR025997">
    <property type="entry name" value="SBP_2_dom"/>
</dbReference>
<name>A0ABV6EBJ1_9GAMM</name>
<evidence type="ECO:0000256" key="4">
    <source>
        <dbReference type="SAM" id="SignalP"/>
    </source>
</evidence>
<organism evidence="6 7">
    <name type="scientific">Serratia aquatilis</name>
    <dbReference type="NCBI Taxonomy" id="1737515"/>
    <lineage>
        <taxon>Bacteria</taxon>
        <taxon>Pseudomonadati</taxon>
        <taxon>Pseudomonadota</taxon>
        <taxon>Gammaproteobacteria</taxon>
        <taxon>Enterobacterales</taxon>
        <taxon>Yersiniaceae</taxon>
        <taxon>Serratia</taxon>
    </lineage>
</organism>
<protein>
    <submittedName>
        <fullName evidence="6">Substrate-binding domain-containing protein</fullName>
    </submittedName>
</protein>
<evidence type="ECO:0000256" key="3">
    <source>
        <dbReference type="ARBA" id="ARBA00022729"/>
    </source>
</evidence>
<dbReference type="EMBL" id="JBHLXG010000005">
    <property type="protein sequence ID" value="MFC0226362.1"/>
    <property type="molecule type" value="Genomic_DNA"/>
</dbReference>
<comment type="similarity">
    <text evidence="2">Belongs to the bacterial solute-binding protein 2 family.</text>
</comment>
<reference evidence="6 7" key="1">
    <citation type="submission" date="2024-09" db="EMBL/GenBank/DDBJ databases">
        <authorList>
            <person name="Sun Q."/>
            <person name="Mori K."/>
        </authorList>
    </citation>
    <scope>NUCLEOTIDE SEQUENCE [LARGE SCALE GENOMIC DNA]</scope>
    <source>
        <strain evidence="6 7">CCM 8626</strain>
    </source>
</reference>
<evidence type="ECO:0000259" key="5">
    <source>
        <dbReference type="Pfam" id="PF13407"/>
    </source>
</evidence>
<gene>
    <name evidence="6" type="ORF">ACFFJ3_07595</name>
</gene>
<dbReference type="SUPFAM" id="SSF53822">
    <property type="entry name" value="Periplasmic binding protein-like I"/>
    <property type="match status" value="1"/>
</dbReference>